<organism evidence="2 3">
    <name type="scientific">Brucella cytisi</name>
    <dbReference type="NCBI Taxonomy" id="407152"/>
    <lineage>
        <taxon>Bacteria</taxon>
        <taxon>Pseudomonadati</taxon>
        <taxon>Pseudomonadota</taxon>
        <taxon>Alphaproteobacteria</taxon>
        <taxon>Hyphomicrobiales</taxon>
        <taxon>Brucellaceae</taxon>
        <taxon>Brucella/Ochrobactrum group</taxon>
        <taxon>Brucella</taxon>
    </lineage>
</organism>
<reference evidence="2 3" key="1">
    <citation type="submission" date="2016-10" db="EMBL/GenBank/DDBJ databases">
        <title>The Draft Genome Sequence of the Potato Rhizosphere Bacteria Ochrobactrum sp. IPA7.2.</title>
        <authorList>
            <person name="Gogoleva N.E."/>
            <person name="Khlopko Y.A."/>
            <person name="Burygin G.L."/>
            <person name="Plotnikov A.O."/>
        </authorList>
    </citation>
    <scope>NUCLEOTIDE SEQUENCE [LARGE SCALE GENOMIC DNA]</scope>
    <source>
        <strain evidence="2 3">IPA7.2</strain>
    </source>
</reference>
<keyword evidence="3" id="KW-1185">Reference proteome</keyword>
<protein>
    <submittedName>
        <fullName evidence="2">Xylose isomerase</fullName>
    </submittedName>
</protein>
<sequence length="304" mass="34597">MMQVGIFSGYFPYSLEETAKKIRALDFNTVQLDMHFKDIDLSAGQITKDKCIKIRETFRDHNLPISCISGYTNIIHPDKAERERRVGYLKEIIRHAQYLGTPYVISETGTYNTQSDWVHHPKNKTEEGFEECRKVIADLSQFAYDHGAMFLLETYVNNVVGSVEETVKMFAQVDHPGLGLLMDPTNYFETHNIDRMDEILNQVFDTLSDKIKIGHAKDVKRSGDDKTEKHADIGDADALESHTFRGVGEIELPAPGLGSLNYDLYLKRLAQKHPNIPMIIEHLDEADVPRAKKFLDGKLRAQGL</sequence>
<dbReference type="PANTHER" id="PTHR12110">
    <property type="entry name" value="HYDROXYPYRUVATE ISOMERASE"/>
    <property type="match status" value="1"/>
</dbReference>
<dbReference type="InterPro" id="IPR050312">
    <property type="entry name" value="IolE/XylAMocC-like"/>
</dbReference>
<dbReference type="InterPro" id="IPR036237">
    <property type="entry name" value="Xyl_isomerase-like_sf"/>
</dbReference>
<dbReference type="RefSeq" id="WP_071634291.1">
    <property type="nucleotide sequence ID" value="NZ_JBCAUP010000005.1"/>
</dbReference>
<dbReference type="OrthoDB" id="6629724at2"/>
<evidence type="ECO:0000313" key="3">
    <source>
        <dbReference type="Proteomes" id="UP000182985"/>
    </source>
</evidence>
<name>A0A1J6HV30_9HYPH</name>
<keyword evidence="2" id="KW-0413">Isomerase</keyword>
<comment type="caution">
    <text evidence="2">The sequence shown here is derived from an EMBL/GenBank/DDBJ whole genome shotgun (WGS) entry which is preliminary data.</text>
</comment>
<dbReference type="GO" id="GO:0016853">
    <property type="term" value="F:isomerase activity"/>
    <property type="evidence" value="ECO:0007669"/>
    <property type="project" value="UniProtKB-KW"/>
</dbReference>
<dbReference type="Gene3D" id="3.20.20.150">
    <property type="entry name" value="Divalent-metal-dependent TIM barrel enzymes"/>
    <property type="match status" value="1"/>
</dbReference>
<proteinExistence type="predicted"/>
<evidence type="ECO:0000313" key="2">
    <source>
        <dbReference type="EMBL" id="OIS90474.1"/>
    </source>
</evidence>
<accession>A0A1J6HV30</accession>
<dbReference type="SUPFAM" id="SSF51658">
    <property type="entry name" value="Xylose isomerase-like"/>
    <property type="match status" value="1"/>
</dbReference>
<dbReference type="EMBL" id="MOEC01000050">
    <property type="protein sequence ID" value="OIS90474.1"/>
    <property type="molecule type" value="Genomic_DNA"/>
</dbReference>
<dbReference type="Pfam" id="PF01261">
    <property type="entry name" value="AP_endonuc_2"/>
    <property type="match status" value="1"/>
</dbReference>
<dbReference type="PANTHER" id="PTHR12110:SF21">
    <property type="entry name" value="XYLOSE ISOMERASE-LIKE TIM BARREL DOMAIN-CONTAINING PROTEIN"/>
    <property type="match status" value="1"/>
</dbReference>
<gene>
    <name evidence="2" type="ORF">BLA27_26485</name>
</gene>
<dbReference type="Proteomes" id="UP000182985">
    <property type="component" value="Unassembled WGS sequence"/>
</dbReference>
<dbReference type="AlphaFoldDB" id="A0A1J6HV30"/>
<dbReference type="InterPro" id="IPR013022">
    <property type="entry name" value="Xyl_isomerase-like_TIM-brl"/>
</dbReference>
<evidence type="ECO:0000259" key="1">
    <source>
        <dbReference type="Pfam" id="PF01261"/>
    </source>
</evidence>
<feature type="domain" description="Xylose isomerase-like TIM barrel" evidence="1">
    <location>
        <begin position="20"/>
        <end position="283"/>
    </location>
</feature>